<evidence type="ECO:0000256" key="5">
    <source>
        <dbReference type="ARBA" id="ARBA00022737"/>
    </source>
</evidence>
<reference evidence="11" key="1">
    <citation type="submission" date="2022-08" db="EMBL/GenBank/DDBJ databases">
        <authorList>
            <consortium name="DOE Joint Genome Institute"/>
            <person name="Min B."/>
            <person name="Riley R."/>
            <person name="Sierra-Patev S."/>
            <person name="Naranjo-Ortiz M."/>
            <person name="Looney B."/>
            <person name="Konkel Z."/>
            <person name="Slot J.C."/>
            <person name="Sakamoto Y."/>
            <person name="Steenwyk J.L."/>
            <person name="Rokas A."/>
            <person name="Carro J."/>
            <person name="Camarero S."/>
            <person name="Ferreira P."/>
            <person name="Molpeceres G."/>
            <person name="Ruiz-Duenas F.J."/>
            <person name="Serrano A."/>
            <person name="Henrissat B."/>
            <person name="Drula E."/>
            <person name="Hughes K.W."/>
            <person name="Mata J.L."/>
            <person name="Ishikawa N.K."/>
            <person name="Vargas-Isla R."/>
            <person name="Ushijima S."/>
            <person name="Smith C.A."/>
            <person name="Ahrendt S."/>
            <person name="Andreopoulos W."/>
            <person name="He G."/>
            <person name="Labutti K."/>
            <person name="Lipzen A."/>
            <person name="Ng V."/>
            <person name="Sandor L."/>
            <person name="Barry K."/>
            <person name="Martinez A.T."/>
            <person name="Xiao Y."/>
            <person name="Gibbons J.G."/>
            <person name="Terashima K."/>
            <person name="Hibbett D.S."/>
            <person name="Grigoriev I.V."/>
        </authorList>
    </citation>
    <scope>NUCLEOTIDE SEQUENCE</scope>
    <source>
        <strain evidence="11">Sp2 HRB7682 ss15</strain>
    </source>
</reference>
<feature type="region of interest" description="Disordered" evidence="9">
    <location>
        <begin position="930"/>
        <end position="988"/>
    </location>
</feature>
<evidence type="ECO:0000256" key="4">
    <source>
        <dbReference type="ARBA" id="ARBA00022574"/>
    </source>
</evidence>
<dbReference type="GO" id="GO:0045943">
    <property type="term" value="P:positive regulation of transcription by RNA polymerase I"/>
    <property type="evidence" value="ECO:0007669"/>
    <property type="project" value="InterPro"/>
</dbReference>
<dbReference type="InterPro" id="IPR015943">
    <property type="entry name" value="WD40/YVTN_repeat-like_dom_sf"/>
</dbReference>
<keyword evidence="7" id="KW-0539">Nucleus</keyword>
<feature type="compositionally biased region" description="Low complexity" evidence="9">
    <location>
        <begin position="13"/>
        <end position="22"/>
    </location>
</feature>
<evidence type="ECO:0000256" key="6">
    <source>
        <dbReference type="ARBA" id="ARBA00023163"/>
    </source>
</evidence>
<dbReference type="InterPro" id="IPR011047">
    <property type="entry name" value="Quinoprotein_ADH-like_sf"/>
</dbReference>
<dbReference type="SUPFAM" id="SSF69322">
    <property type="entry name" value="Tricorn protease domain 2"/>
    <property type="match status" value="1"/>
</dbReference>
<dbReference type="Pfam" id="PF23869">
    <property type="entry name" value="Beta-prop_WDR75_1st"/>
    <property type="match status" value="1"/>
</dbReference>
<dbReference type="SMART" id="SM00320">
    <property type="entry name" value="WD40"/>
    <property type="match status" value="5"/>
</dbReference>
<sequence>MAASTSHEPQDASLPLSSSSPPEKIRKSKKGSKGKGKGKEASGGQRKRSAGGKPSTATLSNHPVYEDDPPLDWISLTDAPPSQSPPIFTQDGSYYFVLVGSSVKIFATSTGQLVSTLSAPSSTTGASSEITSVVLNPLNIFQIITGSLDGTIRIWDYLDATLIRTLDIAQPIHHLCAHDKHQDFVFATVSRPSKPTKKLAEDASSVLRISLKAADASAQSAVQKPSDITPLGKIRFPTGLAISPSGNWLVATAGHKAYVANLLIIKSGFTKYVSPDRINCLAFHPVEDYFATGDVKGIIRLWYCLHEPTNVKVAGLEKKTQTASFHWHAHAVSSLAFTSNGAYLLSGGEESVLVIWQLHSGKKEFVPRLGAPIQTISITKTLHAGEEYLLGLKDATFVFVSASTLRISRSYSRVKLFPSDNSSSSKYVPLAVHPSSSTFIIPSSHPSSVQMLSFASSKIVSELEISPSNRVSRREEKPVEPSRVECTEISPSGDWMASIDTRASTEDFQGEVYLKIWHWDQRTSLWILNTRIDRPHGLHKILAMSFSPRPRAGQESYLVTTGGDGAVKTWRLRSDREKSQEGEGFWIARSSFSFRNEVPSHVSWSPDGSLLAVTFGTHVSLYDALTNIHRTTFTSPECRHAYMSHFVGRGRFLAVQGKQELVVWDIVSRSVRWSYTSSHPIYNVVPHPENDNFAIFTSTAPGRSRVHSFSPSSSKPSKTTYLPFTLLNAVWYTSKPASSLSLAGVTQDWRFVLVGDDVKALEEEGTLATGIKSRSLPQRRTLFQDIFGKSIFDQPPASDFSAATLQQKAGPDDHTVFDVPPHLSAPVESLFDPLIMSFLRLRPAEQEHLPMQEGREDEDVVMEVDTSEPVASSRFTKIEAKEIESLVSVFQTYSLQSTPSFPSFSFDYQSFAAAPSHPKTPQMNGVRKVNGVHSKPSLTPSKVPQSTKSKPPKQVDVVNVVSPPSPEPTPSPMLNGIGKKRKKALDYF</sequence>
<dbReference type="EMBL" id="JANVFS010000011">
    <property type="protein sequence ID" value="KAJ4485042.1"/>
    <property type="molecule type" value="Genomic_DNA"/>
</dbReference>
<dbReference type="PROSITE" id="PS50294">
    <property type="entry name" value="WD_REPEATS_REGION"/>
    <property type="match status" value="2"/>
</dbReference>
<dbReference type="Gene3D" id="2.130.10.10">
    <property type="entry name" value="YVTN repeat-like/Quinoprotein amine dehydrogenase"/>
    <property type="match status" value="3"/>
</dbReference>
<name>A0A9W9DU84_9AGAR</name>
<feature type="region of interest" description="Disordered" evidence="9">
    <location>
        <begin position="1"/>
        <end position="66"/>
    </location>
</feature>
<keyword evidence="5" id="KW-0677">Repeat</keyword>
<evidence type="ECO:0000256" key="9">
    <source>
        <dbReference type="SAM" id="MobiDB-lite"/>
    </source>
</evidence>
<comment type="subcellular location">
    <subcellularLocation>
        <location evidence="1">Nucleus</location>
        <location evidence="1">Nucleolus</location>
    </subcellularLocation>
</comment>
<gene>
    <name evidence="11" type="ORF">C8J55DRAFT_559198</name>
</gene>
<dbReference type="InterPro" id="IPR057644">
    <property type="entry name" value="Beta-prop_WDR75_2nd"/>
</dbReference>
<evidence type="ECO:0000256" key="1">
    <source>
        <dbReference type="ARBA" id="ARBA00004604"/>
    </source>
</evidence>
<evidence type="ECO:0000256" key="7">
    <source>
        <dbReference type="ARBA" id="ARBA00023242"/>
    </source>
</evidence>
<accession>A0A9W9DU84</accession>
<dbReference type="Pfam" id="PF23769">
    <property type="entry name" value="Beta-prop_WDR75_2nd"/>
    <property type="match status" value="1"/>
</dbReference>
<organism evidence="11 12">
    <name type="scientific">Lentinula lateritia</name>
    <dbReference type="NCBI Taxonomy" id="40482"/>
    <lineage>
        <taxon>Eukaryota</taxon>
        <taxon>Fungi</taxon>
        <taxon>Dikarya</taxon>
        <taxon>Basidiomycota</taxon>
        <taxon>Agaricomycotina</taxon>
        <taxon>Agaricomycetes</taxon>
        <taxon>Agaricomycetidae</taxon>
        <taxon>Agaricales</taxon>
        <taxon>Marasmiineae</taxon>
        <taxon>Omphalotaceae</taxon>
        <taxon>Lentinula</taxon>
    </lineage>
</organism>
<feature type="domain" description="WD repeat-containing protein 75 second beta-propeller" evidence="10">
    <location>
        <begin position="432"/>
        <end position="717"/>
    </location>
</feature>
<dbReference type="Proteomes" id="UP001150238">
    <property type="component" value="Unassembled WGS sequence"/>
</dbReference>
<keyword evidence="3" id="KW-0698">rRNA processing</keyword>
<dbReference type="GO" id="GO:0003723">
    <property type="term" value="F:RNA binding"/>
    <property type="evidence" value="ECO:0007669"/>
    <property type="project" value="InterPro"/>
</dbReference>
<evidence type="ECO:0000256" key="3">
    <source>
        <dbReference type="ARBA" id="ARBA00022552"/>
    </source>
</evidence>
<evidence type="ECO:0000259" key="10">
    <source>
        <dbReference type="Pfam" id="PF23769"/>
    </source>
</evidence>
<dbReference type="PANTHER" id="PTHR44215">
    <property type="entry name" value="WD REPEAT-CONTAINING PROTEIN 75"/>
    <property type="match status" value="1"/>
</dbReference>
<dbReference type="InterPro" id="IPR053826">
    <property type="entry name" value="WDR75"/>
</dbReference>
<dbReference type="GO" id="GO:0006364">
    <property type="term" value="P:rRNA processing"/>
    <property type="evidence" value="ECO:0007669"/>
    <property type="project" value="UniProtKB-KW"/>
</dbReference>
<keyword evidence="6" id="KW-0804">Transcription</keyword>
<evidence type="ECO:0000256" key="8">
    <source>
        <dbReference type="PROSITE-ProRule" id="PRU00221"/>
    </source>
</evidence>
<feature type="repeat" description="WD" evidence="8">
    <location>
        <begin position="325"/>
        <end position="366"/>
    </location>
</feature>
<feature type="compositionally biased region" description="Basic residues" evidence="9">
    <location>
        <begin position="978"/>
        <end position="988"/>
    </location>
</feature>
<dbReference type="SUPFAM" id="SSF50998">
    <property type="entry name" value="Quinoprotein alcohol dehydrogenase-like"/>
    <property type="match status" value="1"/>
</dbReference>
<keyword evidence="4 8" id="KW-0853">WD repeat</keyword>
<evidence type="ECO:0000313" key="12">
    <source>
        <dbReference type="Proteomes" id="UP001150238"/>
    </source>
</evidence>
<evidence type="ECO:0000256" key="2">
    <source>
        <dbReference type="ARBA" id="ARBA00022517"/>
    </source>
</evidence>
<dbReference type="GO" id="GO:0032040">
    <property type="term" value="C:small-subunit processome"/>
    <property type="evidence" value="ECO:0007669"/>
    <property type="project" value="InterPro"/>
</dbReference>
<dbReference type="AlphaFoldDB" id="A0A9W9DU84"/>
<feature type="compositionally biased region" description="Low complexity" evidence="9">
    <location>
        <begin position="952"/>
        <end position="962"/>
    </location>
</feature>
<proteinExistence type="predicted"/>
<dbReference type="InterPro" id="IPR001680">
    <property type="entry name" value="WD40_rpt"/>
</dbReference>
<comment type="caution">
    <text evidence="11">The sequence shown here is derived from an EMBL/GenBank/DDBJ whole genome shotgun (WGS) entry which is preliminary data.</text>
</comment>
<evidence type="ECO:0000313" key="11">
    <source>
        <dbReference type="EMBL" id="KAJ4485042.1"/>
    </source>
</evidence>
<reference evidence="11" key="2">
    <citation type="journal article" date="2023" name="Proc. Natl. Acad. Sci. U.S.A.">
        <title>A global phylogenomic analysis of the shiitake genus Lentinula.</title>
        <authorList>
            <person name="Sierra-Patev S."/>
            <person name="Min B."/>
            <person name="Naranjo-Ortiz M."/>
            <person name="Looney B."/>
            <person name="Konkel Z."/>
            <person name="Slot J.C."/>
            <person name="Sakamoto Y."/>
            <person name="Steenwyk J.L."/>
            <person name="Rokas A."/>
            <person name="Carro J."/>
            <person name="Camarero S."/>
            <person name="Ferreira P."/>
            <person name="Molpeceres G."/>
            <person name="Ruiz-Duenas F.J."/>
            <person name="Serrano A."/>
            <person name="Henrissat B."/>
            <person name="Drula E."/>
            <person name="Hughes K.W."/>
            <person name="Mata J.L."/>
            <person name="Ishikawa N.K."/>
            <person name="Vargas-Isla R."/>
            <person name="Ushijima S."/>
            <person name="Smith C.A."/>
            <person name="Donoghue J."/>
            <person name="Ahrendt S."/>
            <person name="Andreopoulos W."/>
            <person name="He G."/>
            <person name="LaButti K."/>
            <person name="Lipzen A."/>
            <person name="Ng V."/>
            <person name="Riley R."/>
            <person name="Sandor L."/>
            <person name="Barry K."/>
            <person name="Martinez A.T."/>
            <person name="Xiao Y."/>
            <person name="Gibbons J.G."/>
            <person name="Terashima K."/>
            <person name="Grigoriev I.V."/>
            <person name="Hibbett D."/>
        </authorList>
    </citation>
    <scope>NUCLEOTIDE SEQUENCE</scope>
    <source>
        <strain evidence="11">Sp2 HRB7682 ss15</strain>
    </source>
</reference>
<feature type="compositionally biased region" description="Polar residues" evidence="9">
    <location>
        <begin position="936"/>
        <end position="949"/>
    </location>
</feature>
<feature type="repeat" description="WD" evidence="8">
    <location>
        <begin position="123"/>
        <end position="165"/>
    </location>
</feature>
<feature type="compositionally biased region" description="Basic residues" evidence="9">
    <location>
        <begin position="26"/>
        <end position="36"/>
    </location>
</feature>
<keyword evidence="2" id="KW-0690">Ribosome biogenesis</keyword>
<dbReference type="PANTHER" id="PTHR44215:SF1">
    <property type="entry name" value="WD REPEAT-CONTAINING PROTEIN 75"/>
    <property type="match status" value="1"/>
</dbReference>
<protein>
    <submittedName>
        <fullName evidence="11">Quinon protein alcohol dehydrogenase-like superfamily</fullName>
    </submittedName>
</protein>
<dbReference type="PROSITE" id="PS50082">
    <property type="entry name" value="WD_REPEATS_2"/>
    <property type="match status" value="2"/>
</dbReference>
<dbReference type="GO" id="GO:2000234">
    <property type="term" value="P:positive regulation of rRNA processing"/>
    <property type="evidence" value="ECO:0007669"/>
    <property type="project" value="TreeGrafter"/>
</dbReference>